<feature type="transmembrane region" description="Helical" evidence="9">
    <location>
        <begin position="183"/>
        <end position="202"/>
    </location>
</feature>
<dbReference type="GO" id="GO:0005886">
    <property type="term" value="C:plasma membrane"/>
    <property type="evidence" value="ECO:0007669"/>
    <property type="project" value="UniProtKB-SubCell"/>
</dbReference>
<evidence type="ECO:0000256" key="3">
    <source>
        <dbReference type="ARBA" id="ARBA00022679"/>
    </source>
</evidence>
<feature type="transmembrane region" description="Helical" evidence="9">
    <location>
        <begin position="81"/>
        <end position="103"/>
    </location>
</feature>
<feature type="region of interest" description="Disordered" evidence="8">
    <location>
        <begin position="251"/>
        <end position="301"/>
    </location>
</feature>
<dbReference type="AlphaFoldDB" id="A0A344U7K6"/>
<evidence type="ECO:0000256" key="7">
    <source>
        <dbReference type="ARBA" id="ARBA00024033"/>
    </source>
</evidence>
<feature type="transmembrane region" description="Helical" evidence="9">
    <location>
        <begin position="57"/>
        <end position="74"/>
    </location>
</feature>
<evidence type="ECO:0000256" key="5">
    <source>
        <dbReference type="ARBA" id="ARBA00022989"/>
    </source>
</evidence>
<proteinExistence type="inferred from homology"/>
<sequence length="301" mass="30086">MTPRAPSRPAPAPLAGVLVTASLLALGVLCVLLRVPAADVLVAGLADGPSAAEWRPPAAYPPFAAIMFTPAAWLPTGILKAVLVLGNAGLLALLVLLSCRLAGLRPGPAGVLAATTAGLWVEPLFQSLLPGQVNLALACLVLWDLGRPGGALGKGFGVGTAAGITLAPAVFVPYLLLTGRVRAGLTALAAFAGTALLGLLVLPAESAAFWARLAAAGPDLLPYWPQLWVWAVPALACAARAGLPVAGMPRAGMPRQGAPRQGGSRPLGGAGPAGVGLTGPVGSAGVSRPTCRGQRWGQPAR</sequence>
<keyword evidence="3" id="KW-0808">Transferase</keyword>
<evidence type="ECO:0000256" key="9">
    <source>
        <dbReference type="SAM" id="Phobius"/>
    </source>
</evidence>
<feature type="compositionally biased region" description="Gly residues" evidence="8">
    <location>
        <begin position="265"/>
        <end position="279"/>
    </location>
</feature>
<dbReference type="GO" id="GO:0016758">
    <property type="term" value="F:hexosyltransferase activity"/>
    <property type="evidence" value="ECO:0007669"/>
    <property type="project" value="InterPro"/>
</dbReference>
<evidence type="ECO:0000313" key="10">
    <source>
        <dbReference type="EMBL" id="AXE26877.1"/>
    </source>
</evidence>
<comment type="subcellular location">
    <subcellularLocation>
        <location evidence="1">Cell membrane</location>
        <topology evidence="1">Multi-pass membrane protein</topology>
    </subcellularLocation>
</comment>
<dbReference type="Pfam" id="PF09594">
    <property type="entry name" value="GT87"/>
    <property type="match status" value="1"/>
</dbReference>
<evidence type="ECO:0000256" key="2">
    <source>
        <dbReference type="ARBA" id="ARBA00022475"/>
    </source>
</evidence>
<dbReference type="InterPro" id="IPR018584">
    <property type="entry name" value="GT87"/>
</dbReference>
<protein>
    <submittedName>
        <fullName evidence="10">DUF2029 domain-containing protein</fullName>
    </submittedName>
</protein>
<evidence type="ECO:0000256" key="4">
    <source>
        <dbReference type="ARBA" id="ARBA00022692"/>
    </source>
</evidence>
<dbReference type="KEGG" id="sgz:C0216_28700"/>
<keyword evidence="6 9" id="KW-0472">Membrane</keyword>
<keyword evidence="4 9" id="KW-0812">Transmembrane</keyword>
<organism evidence="10 11">
    <name type="scientific">Streptomyces globosus</name>
    <dbReference type="NCBI Taxonomy" id="68209"/>
    <lineage>
        <taxon>Bacteria</taxon>
        <taxon>Bacillati</taxon>
        <taxon>Actinomycetota</taxon>
        <taxon>Actinomycetes</taxon>
        <taxon>Kitasatosporales</taxon>
        <taxon>Streptomycetaceae</taxon>
        <taxon>Streptomyces</taxon>
    </lineage>
</organism>
<evidence type="ECO:0000313" key="11">
    <source>
        <dbReference type="Proteomes" id="UP000252004"/>
    </source>
</evidence>
<feature type="transmembrane region" description="Helical" evidence="9">
    <location>
        <begin position="155"/>
        <end position="177"/>
    </location>
</feature>
<keyword evidence="5 9" id="KW-1133">Transmembrane helix</keyword>
<reference evidence="10 11" key="1">
    <citation type="submission" date="2018-01" db="EMBL/GenBank/DDBJ databases">
        <title>Draft genome Sequence of streptomyces globosus LZH-48.</title>
        <authorList>
            <person name="Ran K."/>
            <person name="Li Z."/>
            <person name="Wei S."/>
            <person name="Dong R."/>
        </authorList>
    </citation>
    <scope>NUCLEOTIDE SEQUENCE [LARGE SCALE GENOMIC DNA]</scope>
    <source>
        <strain evidence="10 11">LZH-48</strain>
    </source>
</reference>
<evidence type="ECO:0000256" key="6">
    <source>
        <dbReference type="ARBA" id="ARBA00023136"/>
    </source>
</evidence>
<comment type="similarity">
    <text evidence="7">Belongs to the glycosyltransferase 87 family.</text>
</comment>
<dbReference type="OrthoDB" id="9774600at2"/>
<evidence type="ECO:0000256" key="8">
    <source>
        <dbReference type="SAM" id="MobiDB-lite"/>
    </source>
</evidence>
<accession>A0A344U7K6</accession>
<dbReference type="Proteomes" id="UP000252004">
    <property type="component" value="Chromosome"/>
</dbReference>
<dbReference type="EMBL" id="CP030862">
    <property type="protein sequence ID" value="AXE26877.1"/>
    <property type="molecule type" value="Genomic_DNA"/>
</dbReference>
<name>A0A344U7K6_9ACTN</name>
<evidence type="ECO:0000256" key="1">
    <source>
        <dbReference type="ARBA" id="ARBA00004651"/>
    </source>
</evidence>
<keyword evidence="2" id="KW-1003">Cell membrane</keyword>
<keyword evidence="11" id="KW-1185">Reference proteome</keyword>
<gene>
    <name evidence="10" type="ORF">C0216_28700</name>
</gene>
<dbReference type="RefSeq" id="WP_114058049.1">
    <property type="nucleotide sequence ID" value="NZ_CP030862.1"/>
</dbReference>